<feature type="transmembrane region" description="Helical" evidence="1">
    <location>
        <begin position="316"/>
        <end position="335"/>
    </location>
</feature>
<gene>
    <name evidence="2" type="ORF">LZC94_04670</name>
</gene>
<evidence type="ECO:0000313" key="3">
    <source>
        <dbReference type="Proteomes" id="UP001370348"/>
    </source>
</evidence>
<feature type="transmembrane region" description="Helical" evidence="1">
    <location>
        <begin position="278"/>
        <end position="296"/>
    </location>
</feature>
<feature type="transmembrane region" description="Helical" evidence="1">
    <location>
        <begin position="370"/>
        <end position="391"/>
    </location>
</feature>
<keyword evidence="1" id="KW-0812">Transmembrane</keyword>
<accession>A0ABZ2M457</accession>
<evidence type="ECO:0008006" key="4">
    <source>
        <dbReference type="Google" id="ProtNLM"/>
    </source>
</evidence>
<feature type="transmembrane region" description="Helical" evidence="1">
    <location>
        <begin position="98"/>
        <end position="122"/>
    </location>
</feature>
<sequence>MNQAALRASKRGVSGILLSLPALGAIQLVCLVRFCRLPLDAKLARIPDDGFYYLNLADNFARRGEWTFDLGISHTTGFHPLYAWIAAALSQITADPDLLVSLHGALGFALTWFAAGCTLLVLGHDARAACGVMLVFGGGACLSCPLMLMEWPFVVATQALLVLLVLRGRARASLVVGVLAVLARVDAIVPIGLCALGVVIAGRGERFRAALFAMAGALGTFLGYGLHLLHTTGSFFQGSARMKAYWTSTQGIDPLRLLGLLWRTIPFGWWAIETPSPWLAWTGALVLGSAVAIALARLRRALPARRWMPVGERHLVPMLPALAVVLGTYTVYALRMSGAQAWYTAHFIVPMALLCGMGFSALFRATPLRVPGTAVLVMAVLSFIGARVPIWPHHRLLGTAGQWVRDTGNRAVAFNAGIVGYFSASRVVNLDGLVNDDIQPYIFSGQTACYIEAVGADVLVDVDCTGRPERELQTFDHGPLARATKLVHTFGRVPEEPRCLVAAWQLDRRALRQMCGG</sequence>
<organism evidence="2 3">
    <name type="scientific">Pendulispora albinea</name>
    <dbReference type="NCBI Taxonomy" id="2741071"/>
    <lineage>
        <taxon>Bacteria</taxon>
        <taxon>Pseudomonadati</taxon>
        <taxon>Myxococcota</taxon>
        <taxon>Myxococcia</taxon>
        <taxon>Myxococcales</taxon>
        <taxon>Sorangiineae</taxon>
        <taxon>Pendulisporaceae</taxon>
        <taxon>Pendulispora</taxon>
    </lineage>
</organism>
<feature type="transmembrane region" description="Helical" evidence="1">
    <location>
        <begin position="341"/>
        <end position="363"/>
    </location>
</feature>
<protein>
    <recommendedName>
        <fullName evidence="4">Mannosyltransferase</fullName>
    </recommendedName>
</protein>
<evidence type="ECO:0000313" key="2">
    <source>
        <dbReference type="EMBL" id="WXB16574.1"/>
    </source>
</evidence>
<keyword evidence="1" id="KW-1133">Transmembrane helix</keyword>
<proteinExistence type="predicted"/>
<dbReference type="RefSeq" id="WP_394826199.1">
    <property type="nucleotide sequence ID" value="NZ_CP089984.1"/>
</dbReference>
<name>A0ABZ2M457_9BACT</name>
<feature type="transmembrane region" description="Helical" evidence="1">
    <location>
        <begin position="174"/>
        <end position="202"/>
    </location>
</feature>
<feature type="transmembrane region" description="Helical" evidence="1">
    <location>
        <begin position="134"/>
        <end position="154"/>
    </location>
</feature>
<keyword evidence="3" id="KW-1185">Reference proteome</keyword>
<feature type="transmembrane region" description="Helical" evidence="1">
    <location>
        <begin position="12"/>
        <end position="34"/>
    </location>
</feature>
<feature type="transmembrane region" description="Helical" evidence="1">
    <location>
        <begin position="209"/>
        <end position="229"/>
    </location>
</feature>
<dbReference type="EMBL" id="CP089984">
    <property type="protein sequence ID" value="WXB16574.1"/>
    <property type="molecule type" value="Genomic_DNA"/>
</dbReference>
<keyword evidence="1" id="KW-0472">Membrane</keyword>
<dbReference type="Proteomes" id="UP001370348">
    <property type="component" value="Chromosome"/>
</dbReference>
<reference evidence="2 3" key="1">
    <citation type="submission" date="2021-12" db="EMBL/GenBank/DDBJ databases">
        <title>Discovery of the Pendulisporaceae a myxobacterial family with distinct sporulation behavior and unique specialized metabolism.</title>
        <authorList>
            <person name="Garcia R."/>
            <person name="Popoff A."/>
            <person name="Bader C.D."/>
            <person name="Loehr J."/>
            <person name="Walesch S."/>
            <person name="Walt C."/>
            <person name="Boldt J."/>
            <person name="Bunk B."/>
            <person name="Haeckl F.J.F.P.J."/>
            <person name="Gunesch A.P."/>
            <person name="Birkelbach J."/>
            <person name="Nuebel U."/>
            <person name="Pietschmann T."/>
            <person name="Bach T."/>
            <person name="Mueller R."/>
        </authorList>
    </citation>
    <scope>NUCLEOTIDE SEQUENCE [LARGE SCALE GENOMIC DNA]</scope>
    <source>
        <strain evidence="2 3">MSr11954</strain>
    </source>
</reference>
<evidence type="ECO:0000256" key="1">
    <source>
        <dbReference type="SAM" id="Phobius"/>
    </source>
</evidence>